<dbReference type="InterPro" id="IPR000160">
    <property type="entry name" value="GGDEF_dom"/>
</dbReference>
<dbReference type="Gene3D" id="3.30.450.40">
    <property type="match status" value="1"/>
</dbReference>
<evidence type="ECO:0000259" key="2">
    <source>
        <dbReference type="PROSITE" id="PS50011"/>
    </source>
</evidence>
<dbReference type="InterPro" id="IPR041664">
    <property type="entry name" value="AAA_16"/>
</dbReference>
<dbReference type="SUPFAM" id="SSF55073">
    <property type="entry name" value="Nucleotide cyclase"/>
    <property type="match status" value="1"/>
</dbReference>
<dbReference type="InterPro" id="IPR053159">
    <property type="entry name" value="Hybrid_Histidine_Kinase"/>
</dbReference>
<dbReference type="PROSITE" id="PS50883">
    <property type="entry name" value="EAL"/>
    <property type="match status" value="1"/>
</dbReference>
<feature type="domain" description="Protein kinase" evidence="2">
    <location>
        <begin position="17"/>
        <end position="277"/>
    </location>
</feature>
<dbReference type="Pfam" id="PF00069">
    <property type="entry name" value="Pkinase"/>
    <property type="match status" value="1"/>
</dbReference>
<dbReference type="SMART" id="SM00065">
    <property type="entry name" value="GAF"/>
    <property type="match status" value="1"/>
</dbReference>
<feature type="domain" description="GGDEF" evidence="4">
    <location>
        <begin position="1528"/>
        <end position="1661"/>
    </location>
</feature>
<dbReference type="InterPro" id="IPR029787">
    <property type="entry name" value="Nucleotide_cyclase"/>
</dbReference>
<dbReference type="PROSITE" id="PS00108">
    <property type="entry name" value="PROTEIN_KINASE_ST"/>
    <property type="match status" value="1"/>
</dbReference>
<dbReference type="InterPro" id="IPR011009">
    <property type="entry name" value="Kinase-like_dom_sf"/>
</dbReference>
<dbReference type="SUPFAM" id="SSF56112">
    <property type="entry name" value="Protein kinase-like (PK-like)"/>
    <property type="match status" value="1"/>
</dbReference>
<dbReference type="InterPro" id="IPR008271">
    <property type="entry name" value="Ser/Thr_kinase_AS"/>
</dbReference>
<proteinExistence type="predicted"/>
<dbReference type="Pfam" id="PF00563">
    <property type="entry name" value="EAL"/>
    <property type="match status" value="1"/>
</dbReference>
<dbReference type="InterPro" id="IPR035919">
    <property type="entry name" value="EAL_sf"/>
</dbReference>
<dbReference type="EMBL" id="CP071528">
    <property type="protein sequence ID" value="USQ15470.1"/>
    <property type="molecule type" value="Genomic_DNA"/>
</dbReference>
<dbReference type="PROSITE" id="PS50887">
    <property type="entry name" value="GGDEF"/>
    <property type="match status" value="1"/>
</dbReference>
<sequence>MIKIYFEYTVMDIIKGYKILETLHQSPNTVLYRGLRLVDNFPVMLKCPYSEHPSLQILADLQHEYFLLKQLNIPGIIKPYELIQQGHLTVLVLEDIKGQTLKSFLQEKPLALDAFFTIALQLAYALAELHKQHIIHKDIKPANIIIEPHTLLIKLADFSISSQLLEETQSYNNLHLLKGSLAYISPEQTGRMNRSIDYRTDFYALGVTFYEMLAGQLPFDATDVLELVHCHLAKTPIPLSSLPLNIPTMLSQIIIKLMAKMPEERYASARGLAADLTECAIQWQSKQTIAEFSLGAIDISDQLQKTQKLYGREKPIAELLAAFERVSQGKNEVVLVSGYSGIGKTSLIKEIYKPLTCRKGYFIQGKYDQLQQNKPYSALIDALQNLIRQVLAEPEQKLKNLKQALQQSIGDQGHALLALIPSIKQLLGPQSCVKNTSGEAQNQLAFAFQQFIQVFCQADHPLVIFLDDLQWADNASLQLLQHLLTDTTNSYFMLIGTYRDNEVVFGHPLIEFQKKLMANSVILNTIKLPPLTSLHLQQLLADMLGCGLARAKSLAEILQIKTEGNPFFIHEFLKTLHHNHLLTFDYEKGQWQWDIMEIEQQHMTANVVDLLINNIQQLSAPAQDNLKLAACIGIQFDLQTLSVISQQSVSLTLSLLQEALHANLIQLVCGNYKTINLIGDNGTDAQLSQDSIIFQFKHDRILQAAYQLIVPELRRELHLNIGRLLLTNADKNRDDEIYLGQIVRHLNEASSLITKPEERLELAEFNLQVGKRAKAVAAYQATKNYFSIAVSLLPKDAWEHHYDLTFALQCGLVESELLTDDHQFVKPQLAILFKHAKTKLDKMLVYQLDIIRLSLANRYNDALQQGLEVLRLFGLNLPLYPKPYHILTAYMSIEWRLYGKKFTNLDLTQQASNEYSLLQKILNQLYASTYITSNKELFVLLIFHAVKLSLRHGYTPESSYCFAAYAFVLLHVFKRYDASFKHVALAYRLAEYYPDPSVLAKVEFCMGHFLHFWKYPLSQSLNHTLHSYQLAQQSGDLTTADYSFISHFLNQYALSYPLSDLSTTLREVLKKRGPNDYFYPVWILLNYSVINLQHSSINKNFDQEIVHSFQSITECKTQHEQACFYFCAIKLAYLTGKFSLAVEMGLGAEVFADSAIGTITYVEGQLYYALSLAASYKTVPINEQRRYKKKLLAIQKLFKRWSGWCAINFEPYYLMLSAEIFAIQENYRKASDLYDQAAQLALDNNSPQLTGVINECAARFYLQENKPHLAKHYFREAHYGYERWGALALCQRLKQQYPQSFYEYESPKTSLQQKTLANTQTSISSSDLSIDFMAILKLTQTIASEMQFDKLLKKLLQIVLENAGAQRSVLVIKKDNSWLIEAEGTIEQQRIWLADAKSIETRSDLPLTVINYVQRTNEAVLIQDVANDIQFLDPYLQQSKSKSILIIPFFYQGQLRRILYLENNMLKHSFTPQHLQDLTILVSQAAISLENAYLYYQVTHDPLTGFGNRNLLFQIFQQSASRLSREAKQLAIIFLDLDNFKTINDTMGHEVGDKLLIYFSEQIKMCLRAGDLPVRLGGDEFVVLLDSLDESVQVKAIIDKIYQKLAAPVMIQGHTIHISASAGISLFPKDAMDIQGLLRQADTALYRAKELGKNQYQFYSVELTQHIQQNHHLETEFENALANQEFCLFYQPIFDLVSERIVSLEVLLRWQHPTKGLLEAKQFIQLLEKTPFMLPVGEWVLRTACQQLKSWQNKNLPRVPIAVNLSALQLESQFMSQLVADILAETQLEPAYLELELTESILIESANIIKEMEALKNLGINLIIDDFGKGYSCLAYLTRLPLSKLKIDQSFINKHQLEQQDKIILEAIIELAHRLQLQVIAEGVEAISQVDLLRTQQVDAVQGYYFSPPLSVTDCEHLLNGEKGDGKLALSQQ</sequence>
<geneLocation type="plasmid" evidence="5 6">
    <name>pLlyPCM2298_1</name>
</geneLocation>
<dbReference type="SUPFAM" id="SSF141868">
    <property type="entry name" value="EAL domain-like"/>
    <property type="match status" value="1"/>
</dbReference>
<dbReference type="SUPFAM" id="SSF55781">
    <property type="entry name" value="GAF domain-like"/>
    <property type="match status" value="1"/>
</dbReference>
<dbReference type="Gene3D" id="3.20.20.450">
    <property type="entry name" value="EAL domain"/>
    <property type="match status" value="1"/>
</dbReference>
<dbReference type="CDD" id="cd01949">
    <property type="entry name" value="GGDEF"/>
    <property type="match status" value="1"/>
</dbReference>
<feature type="domain" description="EAL" evidence="3">
    <location>
        <begin position="1670"/>
        <end position="1923"/>
    </location>
</feature>
<comment type="subcellular location">
    <subcellularLocation>
        <location evidence="1">Membrane</location>
        <topology evidence="1">Single-pass membrane protein</topology>
    </subcellularLocation>
</comment>
<dbReference type="InterPro" id="IPR001633">
    <property type="entry name" value="EAL_dom"/>
</dbReference>
<dbReference type="Gene3D" id="3.30.70.270">
    <property type="match status" value="1"/>
</dbReference>
<dbReference type="InterPro" id="IPR029016">
    <property type="entry name" value="GAF-like_dom_sf"/>
</dbReference>
<dbReference type="SMART" id="SM00267">
    <property type="entry name" value="GGDEF"/>
    <property type="match status" value="1"/>
</dbReference>
<accession>A0ABY4YDZ1</accession>
<dbReference type="PROSITE" id="PS50011">
    <property type="entry name" value="PROTEIN_KINASE_DOM"/>
    <property type="match status" value="1"/>
</dbReference>
<dbReference type="InterPro" id="IPR003018">
    <property type="entry name" value="GAF"/>
</dbReference>
<dbReference type="PANTHER" id="PTHR43642">
    <property type="entry name" value="HYBRID SIGNAL TRANSDUCTION HISTIDINE KINASE G"/>
    <property type="match status" value="1"/>
</dbReference>
<dbReference type="InterPro" id="IPR000719">
    <property type="entry name" value="Prot_kinase_dom"/>
</dbReference>
<dbReference type="PANTHER" id="PTHR43642:SF1">
    <property type="entry name" value="HYBRID SIGNAL TRANSDUCTION HISTIDINE KINASE G"/>
    <property type="match status" value="1"/>
</dbReference>
<evidence type="ECO:0000256" key="1">
    <source>
        <dbReference type="ARBA" id="ARBA00004167"/>
    </source>
</evidence>
<dbReference type="SUPFAM" id="SSF48452">
    <property type="entry name" value="TPR-like"/>
    <property type="match status" value="1"/>
</dbReference>
<evidence type="ECO:0000259" key="3">
    <source>
        <dbReference type="PROSITE" id="PS50883"/>
    </source>
</evidence>
<dbReference type="InterPro" id="IPR043128">
    <property type="entry name" value="Rev_trsase/Diguanyl_cyclase"/>
</dbReference>
<dbReference type="Pfam" id="PF13191">
    <property type="entry name" value="AAA_16"/>
    <property type="match status" value="1"/>
</dbReference>
<evidence type="ECO:0000313" key="6">
    <source>
        <dbReference type="Proteomes" id="UP001057474"/>
    </source>
</evidence>
<dbReference type="InterPro" id="IPR011990">
    <property type="entry name" value="TPR-like_helical_dom_sf"/>
</dbReference>
<dbReference type="NCBIfam" id="TIGR00254">
    <property type="entry name" value="GGDEF"/>
    <property type="match status" value="1"/>
</dbReference>
<dbReference type="InterPro" id="IPR027417">
    <property type="entry name" value="P-loop_NTPase"/>
</dbReference>
<evidence type="ECO:0000259" key="4">
    <source>
        <dbReference type="PROSITE" id="PS50887"/>
    </source>
</evidence>
<dbReference type="SMART" id="SM00052">
    <property type="entry name" value="EAL"/>
    <property type="match status" value="1"/>
</dbReference>
<name>A0ABY4YDZ1_9GAMM</name>
<keyword evidence="5" id="KW-0614">Plasmid</keyword>
<keyword evidence="6" id="KW-1185">Reference proteome</keyword>
<evidence type="ECO:0000313" key="5">
    <source>
        <dbReference type="EMBL" id="USQ15470.1"/>
    </source>
</evidence>
<dbReference type="SMART" id="SM00220">
    <property type="entry name" value="S_TKc"/>
    <property type="match status" value="1"/>
</dbReference>
<gene>
    <name evidence="5" type="ORF">J2N86_14615</name>
</gene>
<dbReference type="Gene3D" id="3.40.50.300">
    <property type="entry name" value="P-loop containing nucleotide triphosphate hydrolases"/>
    <property type="match status" value="1"/>
</dbReference>
<dbReference type="CDD" id="cd01948">
    <property type="entry name" value="EAL"/>
    <property type="match status" value="1"/>
</dbReference>
<dbReference type="Proteomes" id="UP001057474">
    <property type="component" value="Plasmid pLlyPCM2298_1"/>
</dbReference>
<protein>
    <submittedName>
        <fullName evidence="5">EAL domain-containing protein</fullName>
    </submittedName>
</protein>
<dbReference type="Gene3D" id="1.10.510.10">
    <property type="entry name" value="Transferase(Phosphotransferase) domain 1"/>
    <property type="match status" value="1"/>
</dbReference>
<organism evidence="5 6">
    <name type="scientific">Legionella lytica</name>
    <dbReference type="NCBI Taxonomy" id="96232"/>
    <lineage>
        <taxon>Bacteria</taxon>
        <taxon>Pseudomonadati</taxon>
        <taxon>Pseudomonadota</taxon>
        <taxon>Gammaproteobacteria</taxon>
        <taxon>Legionellales</taxon>
        <taxon>Legionellaceae</taxon>
        <taxon>Legionella</taxon>
    </lineage>
</organism>
<reference evidence="5" key="1">
    <citation type="submission" date="2021-03" db="EMBL/GenBank/DDBJ databases">
        <title>Legionella lytica PCM 2298.</title>
        <authorList>
            <person name="Koper P."/>
        </authorList>
    </citation>
    <scope>NUCLEOTIDE SEQUENCE</scope>
    <source>
        <strain evidence="5">PCM 2298</strain>
        <plasmid evidence="5">pLlyPCM2298_1</plasmid>
    </source>
</reference>
<dbReference type="Pfam" id="PF01590">
    <property type="entry name" value="GAF"/>
    <property type="match status" value="1"/>
</dbReference>
<dbReference type="SUPFAM" id="SSF52540">
    <property type="entry name" value="P-loop containing nucleoside triphosphate hydrolases"/>
    <property type="match status" value="1"/>
</dbReference>
<dbReference type="RefSeq" id="WP_252582722.1">
    <property type="nucleotide sequence ID" value="NZ_CP071528.1"/>
</dbReference>
<dbReference type="CDD" id="cd14014">
    <property type="entry name" value="STKc_PknB_like"/>
    <property type="match status" value="1"/>
</dbReference>
<dbReference type="Pfam" id="PF00990">
    <property type="entry name" value="GGDEF"/>
    <property type="match status" value="1"/>
</dbReference>